<sequence>MRFMKLGLSVGIAATALIAGLQAPASAEEYLWTTGGYGLWQADPENGRPGDSIKACDTSSDGWAISVVMTWGATGYRQVDTRGHESGYCSGWASGDLPEGTYVDISVEEIKSNGQGGLLHRNWQLFRDRVA</sequence>
<evidence type="ECO:0000313" key="3">
    <source>
        <dbReference type="Proteomes" id="UP000462055"/>
    </source>
</evidence>
<dbReference type="Proteomes" id="UP000462055">
    <property type="component" value="Unassembled WGS sequence"/>
</dbReference>
<feature type="signal peptide" evidence="1">
    <location>
        <begin position="1"/>
        <end position="27"/>
    </location>
</feature>
<comment type="caution">
    <text evidence="2">The sequence shown here is derived from an EMBL/GenBank/DDBJ whole genome shotgun (WGS) entry which is preliminary data.</text>
</comment>
<dbReference type="RefSeq" id="WP_151600111.1">
    <property type="nucleotide sequence ID" value="NZ_WBMS02000066.1"/>
</dbReference>
<organism evidence="2 3">
    <name type="scientific">Actinomadura physcomitrii</name>
    <dbReference type="NCBI Taxonomy" id="2650748"/>
    <lineage>
        <taxon>Bacteria</taxon>
        <taxon>Bacillati</taxon>
        <taxon>Actinomycetota</taxon>
        <taxon>Actinomycetes</taxon>
        <taxon>Streptosporangiales</taxon>
        <taxon>Thermomonosporaceae</taxon>
        <taxon>Actinomadura</taxon>
    </lineage>
</organism>
<name>A0A6I4MX58_9ACTN</name>
<protein>
    <recommendedName>
        <fullName evidence="4">Secreted protein</fullName>
    </recommendedName>
</protein>
<dbReference type="EMBL" id="WBMS02000066">
    <property type="protein sequence ID" value="MWA07209.1"/>
    <property type="molecule type" value="Genomic_DNA"/>
</dbReference>
<gene>
    <name evidence="2" type="ORF">F8568_044115</name>
</gene>
<dbReference type="AlphaFoldDB" id="A0A6I4MX58"/>
<evidence type="ECO:0000256" key="1">
    <source>
        <dbReference type="SAM" id="SignalP"/>
    </source>
</evidence>
<evidence type="ECO:0000313" key="2">
    <source>
        <dbReference type="EMBL" id="MWA07209.1"/>
    </source>
</evidence>
<evidence type="ECO:0008006" key="4">
    <source>
        <dbReference type="Google" id="ProtNLM"/>
    </source>
</evidence>
<accession>A0A6I4MX58</accession>
<reference evidence="2" key="1">
    <citation type="submission" date="2019-12" db="EMBL/GenBank/DDBJ databases">
        <title>Actinomadura physcomitrii sp. nov., a novel actinomycete isolated from moss [Physcomitrium sphaericum (Ludw) Fuernr].</title>
        <authorList>
            <person name="Zhuang X."/>
        </authorList>
    </citation>
    <scope>NUCLEOTIDE SEQUENCE [LARGE SCALE GENOMIC DNA]</scope>
    <source>
        <strain evidence="2">LD22</strain>
    </source>
</reference>
<feature type="chain" id="PRO_5026096517" description="Secreted protein" evidence="1">
    <location>
        <begin position="28"/>
        <end position="131"/>
    </location>
</feature>
<keyword evidence="1" id="KW-0732">Signal</keyword>
<keyword evidence="3" id="KW-1185">Reference proteome</keyword>
<proteinExistence type="predicted"/>